<dbReference type="Proteomes" id="UP000659654">
    <property type="component" value="Unassembled WGS sequence"/>
</dbReference>
<evidence type="ECO:0000313" key="3">
    <source>
        <dbReference type="Proteomes" id="UP000659654"/>
    </source>
</evidence>
<evidence type="ECO:0000256" key="1">
    <source>
        <dbReference type="SAM" id="SignalP"/>
    </source>
</evidence>
<dbReference type="Proteomes" id="UP000582659">
    <property type="component" value="Unassembled WGS sequence"/>
</dbReference>
<dbReference type="EMBL" id="CAJFDI010000006">
    <property type="protein sequence ID" value="CAD5235080.1"/>
    <property type="molecule type" value="Genomic_DNA"/>
</dbReference>
<keyword evidence="3" id="KW-1185">Reference proteome</keyword>
<dbReference type="AlphaFoldDB" id="A0A7I8X2U4"/>
<feature type="chain" id="PRO_5035412525" evidence="1">
    <location>
        <begin position="26"/>
        <end position="121"/>
    </location>
</feature>
<protein>
    <submittedName>
        <fullName evidence="2">(pine wood nematode) hypothetical protein</fullName>
    </submittedName>
</protein>
<comment type="caution">
    <text evidence="2">The sequence shown here is derived from an EMBL/GenBank/DDBJ whole genome shotgun (WGS) entry which is preliminary data.</text>
</comment>
<dbReference type="OrthoDB" id="5804495at2759"/>
<feature type="signal peptide" evidence="1">
    <location>
        <begin position="1"/>
        <end position="25"/>
    </location>
</feature>
<keyword evidence="1" id="KW-0732">Signal</keyword>
<reference evidence="2" key="1">
    <citation type="submission" date="2020-09" db="EMBL/GenBank/DDBJ databases">
        <authorList>
            <person name="Kikuchi T."/>
        </authorList>
    </citation>
    <scope>NUCLEOTIDE SEQUENCE</scope>
    <source>
        <strain evidence="2">Ka4C1</strain>
    </source>
</reference>
<organism evidence="2 3">
    <name type="scientific">Bursaphelenchus xylophilus</name>
    <name type="common">Pinewood nematode worm</name>
    <name type="synonym">Aphelenchoides xylophilus</name>
    <dbReference type="NCBI Taxonomy" id="6326"/>
    <lineage>
        <taxon>Eukaryota</taxon>
        <taxon>Metazoa</taxon>
        <taxon>Ecdysozoa</taxon>
        <taxon>Nematoda</taxon>
        <taxon>Chromadorea</taxon>
        <taxon>Rhabditida</taxon>
        <taxon>Tylenchina</taxon>
        <taxon>Tylenchomorpha</taxon>
        <taxon>Aphelenchoidea</taxon>
        <taxon>Aphelenchoididae</taxon>
        <taxon>Bursaphelenchus</taxon>
    </lineage>
</organism>
<proteinExistence type="predicted"/>
<gene>
    <name evidence="2" type="ORF">BXYJ_LOCUS15171</name>
</gene>
<sequence>MSQYLQILLISAVLVVLGTAKPASSEFDDEKIQALRRLLLVDLRALDGDLMPDMPMRPLNVESGERLQKRRLVMGMPNILHMGSKRMVKRMIERNAQRELVMNKRRISMHMPNLVYMRPQK</sequence>
<accession>A0A7I8X2U4</accession>
<evidence type="ECO:0000313" key="2">
    <source>
        <dbReference type="EMBL" id="CAD5235080.1"/>
    </source>
</evidence>
<dbReference type="EMBL" id="CAJFCV020000006">
    <property type="protein sequence ID" value="CAG9131266.1"/>
    <property type="molecule type" value="Genomic_DNA"/>
</dbReference>
<name>A0A7I8X2U4_BURXY</name>